<accession>G9XIS3</accession>
<dbReference type="PANTHER" id="PTHR43798">
    <property type="entry name" value="MONOACYLGLYCEROL LIPASE"/>
    <property type="match status" value="1"/>
</dbReference>
<dbReference type="SUPFAM" id="SSF53474">
    <property type="entry name" value="alpha/beta-Hydrolases"/>
    <property type="match status" value="1"/>
</dbReference>
<proteinExistence type="predicted"/>
<dbReference type="Gene3D" id="3.40.50.1820">
    <property type="entry name" value="alpha/beta hydrolase"/>
    <property type="match status" value="1"/>
</dbReference>
<evidence type="ECO:0000259" key="1">
    <source>
        <dbReference type="Pfam" id="PF00561"/>
    </source>
</evidence>
<dbReference type="PATRIC" id="fig|537010.4.peg.784"/>
<dbReference type="EMBL" id="AFZX01000020">
    <property type="protein sequence ID" value="EHL08537.1"/>
    <property type="molecule type" value="Genomic_DNA"/>
</dbReference>
<dbReference type="PANTHER" id="PTHR43798:SF33">
    <property type="entry name" value="HYDROLASE, PUTATIVE (AFU_ORTHOLOGUE AFUA_2G14860)-RELATED"/>
    <property type="match status" value="1"/>
</dbReference>
<dbReference type="GO" id="GO:0016787">
    <property type="term" value="F:hydrolase activity"/>
    <property type="evidence" value="ECO:0007669"/>
    <property type="project" value="UniProtKB-KW"/>
</dbReference>
<dbReference type="InterPro" id="IPR000073">
    <property type="entry name" value="AB_hydrolase_1"/>
</dbReference>
<dbReference type="AlphaFoldDB" id="G9XIS3"/>
<keyword evidence="2" id="KW-0378">Hydrolase</keyword>
<dbReference type="InterPro" id="IPR000639">
    <property type="entry name" value="Epox_hydrolase-like"/>
</dbReference>
<evidence type="ECO:0000313" key="3">
    <source>
        <dbReference type="Proteomes" id="UP000004416"/>
    </source>
</evidence>
<comment type="caution">
    <text evidence="2">The sequence shown here is derived from an EMBL/GenBank/DDBJ whole genome shotgun (WGS) entry which is preliminary data.</text>
</comment>
<dbReference type="Pfam" id="PF00561">
    <property type="entry name" value="Abhydrolase_1"/>
    <property type="match status" value="1"/>
</dbReference>
<gene>
    <name evidence="2" type="ORF">HMPREF0322_00849</name>
</gene>
<dbReference type="InterPro" id="IPR050266">
    <property type="entry name" value="AB_hydrolase_sf"/>
</dbReference>
<reference evidence="2 3" key="1">
    <citation type="submission" date="2011-08" db="EMBL/GenBank/DDBJ databases">
        <authorList>
            <person name="Weinstock G."/>
            <person name="Sodergren E."/>
            <person name="Clifton S."/>
            <person name="Fulton L."/>
            <person name="Fulton B."/>
            <person name="Courtney L."/>
            <person name="Fronick C."/>
            <person name="Harrison M."/>
            <person name="Strong C."/>
            <person name="Farmer C."/>
            <person name="Delahaunty K."/>
            <person name="Markovic C."/>
            <person name="Hall O."/>
            <person name="Minx P."/>
            <person name="Tomlinson C."/>
            <person name="Mitreva M."/>
            <person name="Hou S."/>
            <person name="Chen J."/>
            <person name="Wollam A."/>
            <person name="Pepin K.H."/>
            <person name="Johnson M."/>
            <person name="Bhonagiri V."/>
            <person name="Zhang X."/>
            <person name="Suruliraj S."/>
            <person name="Warren W."/>
            <person name="Chinwalla A."/>
            <person name="Mardis E.R."/>
            <person name="Wilson R.K."/>
        </authorList>
    </citation>
    <scope>NUCLEOTIDE SEQUENCE [LARGE SCALE GENOMIC DNA]</scope>
    <source>
        <strain evidence="2 3">DP7</strain>
    </source>
</reference>
<dbReference type="GO" id="GO:0016020">
    <property type="term" value="C:membrane"/>
    <property type="evidence" value="ECO:0007669"/>
    <property type="project" value="TreeGrafter"/>
</dbReference>
<name>G9XIS3_DESHA</name>
<dbReference type="PRINTS" id="PR00412">
    <property type="entry name" value="EPOXHYDRLASE"/>
</dbReference>
<dbReference type="Proteomes" id="UP000004416">
    <property type="component" value="Unassembled WGS sequence"/>
</dbReference>
<evidence type="ECO:0000313" key="2">
    <source>
        <dbReference type="EMBL" id="EHL08537.1"/>
    </source>
</evidence>
<organism evidence="2 3">
    <name type="scientific">Desulfitobacterium hafniense DP7</name>
    <dbReference type="NCBI Taxonomy" id="537010"/>
    <lineage>
        <taxon>Bacteria</taxon>
        <taxon>Bacillati</taxon>
        <taxon>Bacillota</taxon>
        <taxon>Clostridia</taxon>
        <taxon>Eubacteriales</taxon>
        <taxon>Desulfitobacteriaceae</taxon>
        <taxon>Desulfitobacterium</taxon>
    </lineage>
</organism>
<dbReference type="InterPro" id="IPR029058">
    <property type="entry name" value="AB_hydrolase_fold"/>
</dbReference>
<protein>
    <submittedName>
        <fullName evidence="2">Hydrolase, alpha/beta domain protein</fullName>
    </submittedName>
</protein>
<sequence length="330" mass="36693">MRRTDSIGAIIAIKAGKVYNKYREPSTISKEIYEMAAHLTVKQLKLENGETLAYREAGNGNNILLLVHGNMSSGVHFLPIAERLPPGFKAYIIDLRGFGDSTYNNRIDTIKELSDDLSAFVNKLAVENFTIIGWSAGGSVCLQFSADYPDRVKKIVLIDSVGHSGCPLFKKDEQGKVLMGQVYKDRAEMAEDPEVAPCLQAIENKNFQTMSILWDRAIYSHRKPLPEDNKLYINATLKQRNLVDIYWALALFNISDKHNGYTEGNNLISKIKAPVLSLWGEKDIIIPEAAAKGTVEALGEKGELIVLKDSGHSPLIDCPDVLIKKIADFR</sequence>
<dbReference type="PRINTS" id="PR00111">
    <property type="entry name" value="ABHYDROLASE"/>
</dbReference>
<dbReference type="HOGENOM" id="CLU_020336_13_1_9"/>
<feature type="domain" description="AB hydrolase-1" evidence="1">
    <location>
        <begin position="63"/>
        <end position="317"/>
    </location>
</feature>